<dbReference type="Proteomes" id="UP000828941">
    <property type="component" value="Chromosome 12"/>
</dbReference>
<evidence type="ECO:0000313" key="2">
    <source>
        <dbReference type="Proteomes" id="UP000828941"/>
    </source>
</evidence>
<sequence length="976" mass="108220">MMIVQMDKMSAPSSRERAQRLYEKNLELENKRRRSAQARVPSDPSAWQQMRENYEAIILEDHAFSEQHNIEYALWQLHYKRIEELRAYLNAALASTGPNSSQGKGPARPDRIAKIRMQFKTFLSEATGFYHDLIIKIRAKYGLPLGNFSEDSVSRITMEKDGKKSADMKKGLVSCHRCLIYLGDLARYKGLYGEGDSGKREFAAASSYYLQASSLCPSSGNPHHQLALLASYSGDELVAIYRYFQSLAVDSPFTTARDNLIVAFEKNRQSYSQLLSDVKALAVKESSGRLTGKGRGKVEAKPTKGTGVEASRRNEGASNTQETYKYFCTRFVRLNGILFTRTSLETFAEVLSLVSSGLSELLSSGQDEELNFGVDAFENGLTIVRIVSILIFTVHNVNKESEGQTYAEIVQRAVLLQNAFTAAFELMGYIVERCVQLRDPSSSYLVPGILVFVEWLASHPDLAAGNDVDENQASMRSKFWTRCLFFLNKLLSVGHIYLDNDEDDTCFNNMSKYEEGETDNRVALWEDFELRGFVPLLPAQTILDFSRKHSFGSEGDKERKARFKRILAAGKALANIVRVEQKNIYFDSKGKKFIIGVEPQNSDDFVLATYSAMPSVEKLTQEIPVDQTKVGIIQPNQQQYIEGDDDDEVIVFKPNVGEKRVDVIGSNWAPHNGLEPVQKASGEDLKFHVNSTSNPLNNLHHQNAFDASLLMPVSVSGVVPQHLQPVQPHSSRWLEEEISLANSLKGLRLLENGNVVKPDLQEAVGFSNHVALPVPSQQSVSSNGAVGFFGLSKVPESIIPSKVDAFASSLSALQAGSKKSPVSRPARHPGPPPGFSHVPPKQANESSVSDPVSGNPILDDYSWLDGYQLPSLTKGLGTSNGPIPYSHSNSQQVSNNNGVSGTVSFPFPGKQVPSVPLQVDKQNGWQDHQTYEHDQQLQPQQQITTGNQHFTPLSEQFQGQSIWTVATTKILLALQP</sequence>
<organism evidence="1 2">
    <name type="scientific">Bauhinia variegata</name>
    <name type="common">Purple orchid tree</name>
    <name type="synonym">Phanera variegata</name>
    <dbReference type="NCBI Taxonomy" id="167791"/>
    <lineage>
        <taxon>Eukaryota</taxon>
        <taxon>Viridiplantae</taxon>
        <taxon>Streptophyta</taxon>
        <taxon>Embryophyta</taxon>
        <taxon>Tracheophyta</taxon>
        <taxon>Spermatophyta</taxon>
        <taxon>Magnoliopsida</taxon>
        <taxon>eudicotyledons</taxon>
        <taxon>Gunneridae</taxon>
        <taxon>Pentapetalae</taxon>
        <taxon>rosids</taxon>
        <taxon>fabids</taxon>
        <taxon>Fabales</taxon>
        <taxon>Fabaceae</taxon>
        <taxon>Cercidoideae</taxon>
        <taxon>Cercideae</taxon>
        <taxon>Bauhiniinae</taxon>
        <taxon>Bauhinia</taxon>
    </lineage>
</organism>
<reference evidence="1 2" key="1">
    <citation type="journal article" date="2022" name="DNA Res.">
        <title>Chromosomal-level genome assembly of the orchid tree Bauhinia variegata (Leguminosae; Cercidoideae) supports the allotetraploid origin hypothesis of Bauhinia.</title>
        <authorList>
            <person name="Zhong Y."/>
            <person name="Chen Y."/>
            <person name="Zheng D."/>
            <person name="Pang J."/>
            <person name="Liu Y."/>
            <person name="Luo S."/>
            <person name="Meng S."/>
            <person name="Qian L."/>
            <person name="Wei D."/>
            <person name="Dai S."/>
            <person name="Zhou R."/>
        </authorList>
    </citation>
    <scope>NUCLEOTIDE SEQUENCE [LARGE SCALE GENOMIC DNA]</scope>
    <source>
        <strain evidence="1">BV-YZ2020</strain>
    </source>
</reference>
<dbReference type="EMBL" id="CM039437">
    <property type="protein sequence ID" value="KAI4308187.1"/>
    <property type="molecule type" value="Genomic_DNA"/>
</dbReference>
<gene>
    <name evidence="1" type="ORF">L6164_031287</name>
</gene>
<evidence type="ECO:0000313" key="1">
    <source>
        <dbReference type="EMBL" id="KAI4308187.1"/>
    </source>
</evidence>
<name>A0ACB9LFG3_BAUVA</name>
<accession>A0ACB9LFG3</accession>
<protein>
    <submittedName>
        <fullName evidence="1">Uncharacterized protein</fullName>
    </submittedName>
</protein>
<comment type="caution">
    <text evidence="1">The sequence shown here is derived from an EMBL/GenBank/DDBJ whole genome shotgun (WGS) entry which is preliminary data.</text>
</comment>
<proteinExistence type="predicted"/>
<keyword evidence="2" id="KW-1185">Reference proteome</keyword>